<proteinExistence type="predicted"/>
<feature type="compositionally biased region" description="Low complexity" evidence="5">
    <location>
        <begin position="82"/>
        <end position="102"/>
    </location>
</feature>
<comment type="caution">
    <text evidence="7">The sequence shown here is derived from an EMBL/GenBank/DDBJ whole genome shotgun (WGS) entry which is preliminary data.</text>
</comment>
<name>A0AAE0MTF8_9PEZI</name>
<feature type="domain" description="EVE" evidence="6">
    <location>
        <begin position="105"/>
        <end position="268"/>
    </location>
</feature>
<sequence>MPKRKSTHAEPEPEQATRRRSSRLSKGVEPNEEVMAHVKEEKPKAAITGKKGGRKQATVKEEGKEEKVEVESQPPTKRSRTTKPTPSASQPPVAAKPPTTTTSRQYWLLKAEPQTRLENGHDVRFSIDDLASRTSPEPWDGIRNYSARNNLRSMRRGDLAFFYHSNCANPGIVGVMEIVKEAEEDWTAVDPGAAYFDAKAKMAKEQGKENPWSLVHVEFREKFKRELGLKELREWGERGEPLEGMQLLRQSRLSVSRVGEGEWEFLMEKAGGKTGRGDKGE</sequence>
<dbReference type="EMBL" id="JAUEPP010000003">
    <property type="protein sequence ID" value="KAK3348545.1"/>
    <property type="molecule type" value="Genomic_DNA"/>
</dbReference>
<feature type="compositionally biased region" description="Basic and acidic residues" evidence="5">
    <location>
        <begin position="58"/>
        <end position="70"/>
    </location>
</feature>
<evidence type="ECO:0000256" key="1">
    <source>
        <dbReference type="ARBA" id="ARBA00004123"/>
    </source>
</evidence>
<dbReference type="InterPro" id="IPR002740">
    <property type="entry name" value="EVE_domain"/>
</dbReference>
<evidence type="ECO:0000313" key="7">
    <source>
        <dbReference type="EMBL" id="KAK3348545.1"/>
    </source>
</evidence>
<evidence type="ECO:0000313" key="8">
    <source>
        <dbReference type="Proteomes" id="UP001278500"/>
    </source>
</evidence>
<reference evidence="7" key="1">
    <citation type="journal article" date="2023" name="Mol. Phylogenet. Evol.">
        <title>Genome-scale phylogeny and comparative genomics of the fungal order Sordariales.</title>
        <authorList>
            <person name="Hensen N."/>
            <person name="Bonometti L."/>
            <person name="Westerberg I."/>
            <person name="Brannstrom I.O."/>
            <person name="Guillou S."/>
            <person name="Cros-Aarteil S."/>
            <person name="Calhoun S."/>
            <person name="Haridas S."/>
            <person name="Kuo A."/>
            <person name="Mondo S."/>
            <person name="Pangilinan J."/>
            <person name="Riley R."/>
            <person name="LaButti K."/>
            <person name="Andreopoulos B."/>
            <person name="Lipzen A."/>
            <person name="Chen C."/>
            <person name="Yan M."/>
            <person name="Daum C."/>
            <person name="Ng V."/>
            <person name="Clum A."/>
            <person name="Steindorff A."/>
            <person name="Ohm R.A."/>
            <person name="Martin F."/>
            <person name="Silar P."/>
            <person name="Natvig D.O."/>
            <person name="Lalanne C."/>
            <person name="Gautier V."/>
            <person name="Ament-Velasquez S.L."/>
            <person name="Kruys A."/>
            <person name="Hutchinson M.I."/>
            <person name="Powell A.J."/>
            <person name="Barry K."/>
            <person name="Miller A.N."/>
            <person name="Grigoriev I.V."/>
            <person name="Debuchy R."/>
            <person name="Gladieux P."/>
            <person name="Hiltunen Thoren M."/>
            <person name="Johannesson H."/>
        </authorList>
    </citation>
    <scope>NUCLEOTIDE SEQUENCE</scope>
    <source>
        <strain evidence="7">CBS 560.94</strain>
    </source>
</reference>
<feature type="compositionally biased region" description="Basic and acidic residues" evidence="5">
    <location>
        <begin position="7"/>
        <end position="17"/>
    </location>
</feature>
<accession>A0AAE0MTF8</accession>
<organism evidence="7 8">
    <name type="scientific">Neurospora tetraspora</name>
    <dbReference type="NCBI Taxonomy" id="94610"/>
    <lineage>
        <taxon>Eukaryota</taxon>
        <taxon>Fungi</taxon>
        <taxon>Dikarya</taxon>
        <taxon>Ascomycota</taxon>
        <taxon>Pezizomycotina</taxon>
        <taxon>Sordariomycetes</taxon>
        <taxon>Sordariomycetidae</taxon>
        <taxon>Sordariales</taxon>
        <taxon>Sordariaceae</taxon>
        <taxon>Neurospora</taxon>
    </lineage>
</organism>
<protein>
    <recommendedName>
        <fullName evidence="2">Thymocyte nuclear protein 1</fullName>
    </recommendedName>
</protein>
<dbReference type="GO" id="GO:0005634">
    <property type="term" value="C:nucleus"/>
    <property type="evidence" value="ECO:0007669"/>
    <property type="project" value="UniProtKB-SubCell"/>
</dbReference>
<keyword evidence="8" id="KW-1185">Reference proteome</keyword>
<evidence type="ECO:0000256" key="5">
    <source>
        <dbReference type="SAM" id="MobiDB-lite"/>
    </source>
</evidence>
<dbReference type="PANTHER" id="PTHR14087">
    <property type="entry name" value="THYMOCYTE NUCLEAR PROTEIN 1"/>
    <property type="match status" value="1"/>
</dbReference>
<evidence type="ECO:0000256" key="2">
    <source>
        <dbReference type="ARBA" id="ARBA00014654"/>
    </source>
</evidence>
<dbReference type="FunFam" id="3.10.590.10:FF:000003">
    <property type="entry name" value="Thymocyte nuclear protein 1"/>
    <property type="match status" value="1"/>
</dbReference>
<evidence type="ECO:0000259" key="6">
    <source>
        <dbReference type="Pfam" id="PF01878"/>
    </source>
</evidence>
<dbReference type="InterPro" id="IPR015947">
    <property type="entry name" value="PUA-like_sf"/>
</dbReference>
<comment type="subcellular location">
    <subcellularLocation>
        <location evidence="1">Nucleus</location>
    </subcellularLocation>
</comment>
<dbReference type="Pfam" id="PF01878">
    <property type="entry name" value="EVE"/>
    <property type="match status" value="1"/>
</dbReference>
<dbReference type="Proteomes" id="UP001278500">
    <property type="component" value="Unassembled WGS sequence"/>
</dbReference>
<dbReference type="GeneID" id="87865954"/>
<dbReference type="CDD" id="cd21133">
    <property type="entry name" value="EVE"/>
    <property type="match status" value="1"/>
</dbReference>
<evidence type="ECO:0000256" key="3">
    <source>
        <dbReference type="ARBA" id="ARBA00022553"/>
    </source>
</evidence>
<keyword evidence="4" id="KW-0539">Nucleus</keyword>
<dbReference type="PANTHER" id="PTHR14087:SF7">
    <property type="entry name" value="THYMOCYTE NUCLEAR PROTEIN 1"/>
    <property type="match status" value="1"/>
</dbReference>
<dbReference type="RefSeq" id="XP_062683627.1">
    <property type="nucleotide sequence ID" value="XM_062828800.1"/>
</dbReference>
<gene>
    <name evidence="7" type="ORF">B0H65DRAFT_523572</name>
</gene>
<keyword evidence="3" id="KW-0597">Phosphoprotein</keyword>
<dbReference type="Gene3D" id="3.10.590.10">
    <property type="entry name" value="ph1033 like domains"/>
    <property type="match status" value="1"/>
</dbReference>
<dbReference type="InterPro" id="IPR052181">
    <property type="entry name" value="5hmC_binding"/>
</dbReference>
<dbReference type="SUPFAM" id="SSF88697">
    <property type="entry name" value="PUA domain-like"/>
    <property type="match status" value="1"/>
</dbReference>
<reference evidence="7" key="2">
    <citation type="submission" date="2023-06" db="EMBL/GenBank/DDBJ databases">
        <authorList>
            <consortium name="Lawrence Berkeley National Laboratory"/>
            <person name="Haridas S."/>
            <person name="Hensen N."/>
            <person name="Bonometti L."/>
            <person name="Westerberg I."/>
            <person name="Brannstrom I.O."/>
            <person name="Guillou S."/>
            <person name="Cros-Aarteil S."/>
            <person name="Calhoun S."/>
            <person name="Kuo A."/>
            <person name="Mondo S."/>
            <person name="Pangilinan J."/>
            <person name="Riley R."/>
            <person name="Labutti K."/>
            <person name="Andreopoulos B."/>
            <person name="Lipzen A."/>
            <person name="Chen C."/>
            <person name="Yanf M."/>
            <person name="Daum C."/>
            <person name="Ng V."/>
            <person name="Clum A."/>
            <person name="Steindorff A."/>
            <person name="Ohm R."/>
            <person name="Martin F."/>
            <person name="Silar P."/>
            <person name="Natvig D."/>
            <person name="Lalanne C."/>
            <person name="Gautier V."/>
            <person name="Ament-Velasquez S.L."/>
            <person name="Kruys A."/>
            <person name="Hutchinson M.I."/>
            <person name="Powell A.J."/>
            <person name="Barry K."/>
            <person name="Miller A.N."/>
            <person name="Grigoriev I.V."/>
            <person name="Debuchy R."/>
            <person name="Gladieux P."/>
            <person name="Thoren M.H."/>
            <person name="Johannesson H."/>
        </authorList>
    </citation>
    <scope>NUCLEOTIDE SEQUENCE</scope>
    <source>
        <strain evidence="7">CBS 560.94</strain>
    </source>
</reference>
<dbReference type="AlphaFoldDB" id="A0AAE0MTF8"/>
<feature type="compositionally biased region" description="Basic and acidic residues" evidence="5">
    <location>
        <begin position="34"/>
        <end position="44"/>
    </location>
</feature>
<evidence type="ECO:0000256" key="4">
    <source>
        <dbReference type="ARBA" id="ARBA00023242"/>
    </source>
</evidence>
<dbReference type="InterPro" id="IPR047197">
    <property type="entry name" value="THYN1-like_EVE"/>
</dbReference>
<feature type="region of interest" description="Disordered" evidence="5">
    <location>
        <begin position="1"/>
        <end position="103"/>
    </location>
</feature>